<gene>
    <name evidence="9" type="ORF">BJI67_00645</name>
</gene>
<protein>
    <recommendedName>
        <fullName evidence="8">L-lactate permease</fullName>
    </recommendedName>
</protein>
<reference evidence="9 10" key="1">
    <citation type="submission" date="2016-09" db="EMBL/GenBank/DDBJ databases">
        <title>Acidihalobacter prosperus V6 (DSM14174).</title>
        <authorList>
            <person name="Khaleque H.N."/>
            <person name="Ramsay J.P."/>
            <person name="Murphy R.J.T."/>
            <person name="Kaksonen A.H."/>
            <person name="Boxall N.J."/>
            <person name="Watkin E.L.J."/>
        </authorList>
    </citation>
    <scope>NUCLEOTIDE SEQUENCE [LARGE SCALE GENOMIC DNA]</scope>
    <source>
        <strain evidence="9 10">V6</strain>
    </source>
</reference>
<dbReference type="Pfam" id="PF02652">
    <property type="entry name" value="Lactate_perm"/>
    <property type="match status" value="1"/>
</dbReference>
<evidence type="ECO:0000313" key="10">
    <source>
        <dbReference type="Proteomes" id="UP000095342"/>
    </source>
</evidence>
<dbReference type="Proteomes" id="UP000095342">
    <property type="component" value="Chromosome"/>
</dbReference>
<feature type="transmembrane region" description="Helical" evidence="8">
    <location>
        <begin position="147"/>
        <end position="170"/>
    </location>
</feature>
<proteinExistence type="inferred from homology"/>
<keyword evidence="7 8" id="KW-0472">Membrane</keyword>
<feature type="transmembrane region" description="Helical" evidence="8">
    <location>
        <begin position="38"/>
        <end position="62"/>
    </location>
</feature>
<evidence type="ECO:0000256" key="3">
    <source>
        <dbReference type="ARBA" id="ARBA00022448"/>
    </source>
</evidence>
<organism evidence="9 10">
    <name type="scientific">Acidihalobacter aeolianus</name>
    <dbReference type="NCBI Taxonomy" id="2792603"/>
    <lineage>
        <taxon>Bacteria</taxon>
        <taxon>Pseudomonadati</taxon>
        <taxon>Pseudomonadota</taxon>
        <taxon>Gammaproteobacteria</taxon>
        <taxon>Chromatiales</taxon>
        <taxon>Ectothiorhodospiraceae</taxon>
        <taxon>Acidihalobacter</taxon>
    </lineage>
</organism>
<comment type="function">
    <text evidence="8">Uptake of L-lactate across the membrane. Can also transport D-lactate and glycolate.</text>
</comment>
<dbReference type="KEGG" id="aaeo:BJI67_00645"/>
<keyword evidence="8" id="KW-0997">Cell inner membrane</keyword>
<evidence type="ECO:0000256" key="1">
    <source>
        <dbReference type="ARBA" id="ARBA00004651"/>
    </source>
</evidence>
<evidence type="ECO:0000256" key="8">
    <source>
        <dbReference type="RuleBase" id="RU365092"/>
    </source>
</evidence>
<dbReference type="RefSeq" id="WP_070071365.1">
    <property type="nucleotide sequence ID" value="NZ_CP017448.1"/>
</dbReference>
<evidence type="ECO:0000256" key="5">
    <source>
        <dbReference type="ARBA" id="ARBA00022692"/>
    </source>
</evidence>
<feature type="transmembrane region" description="Helical" evidence="8">
    <location>
        <begin position="190"/>
        <end position="208"/>
    </location>
</feature>
<dbReference type="PANTHER" id="PTHR30003:SF0">
    <property type="entry name" value="GLYCOLATE PERMEASE GLCA-RELATED"/>
    <property type="match status" value="1"/>
</dbReference>
<accession>A0A1D8K4C6</accession>
<dbReference type="EMBL" id="CP017448">
    <property type="protein sequence ID" value="AOV15764.1"/>
    <property type="molecule type" value="Genomic_DNA"/>
</dbReference>
<evidence type="ECO:0000256" key="6">
    <source>
        <dbReference type="ARBA" id="ARBA00022989"/>
    </source>
</evidence>
<keyword evidence="6 8" id="KW-1133">Transmembrane helix</keyword>
<sequence length="211" mass="22022">MLLLFTHALPPLRRMLEHLWVWQPAAGWPAFPPFYEVPFWLCAAALAYGLTRPAGTLAWGALLRQGARMGWPAVRTTVLFVVMAQLMSDAGIPTRLAAGWQAAAGSLALYASPLLGGLAGLLTASNTASNALMMPLQAAMAGTHTSLLPWLAAVQNVAGSALTALSPIRIEMAVALAGLAGGMGRVYARAWPYGALPLALLTAALAALRLG</sequence>
<keyword evidence="4" id="KW-1003">Cell membrane</keyword>
<comment type="similarity">
    <text evidence="2 8">Belongs to the lactate permease family.</text>
</comment>
<dbReference type="GO" id="GO:0005886">
    <property type="term" value="C:plasma membrane"/>
    <property type="evidence" value="ECO:0007669"/>
    <property type="project" value="UniProtKB-SubCell"/>
</dbReference>
<feature type="transmembrane region" description="Helical" evidence="8">
    <location>
        <begin position="69"/>
        <end position="87"/>
    </location>
</feature>
<comment type="subcellular location">
    <subcellularLocation>
        <location evidence="8">Cell inner membrane</location>
        <topology evidence="8">Multi-pass membrane protein</topology>
    </subcellularLocation>
    <subcellularLocation>
        <location evidence="1">Cell membrane</location>
        <topology evidence="1">Multi-pass membrane protein</topology>
    </subcellularLocation>
</comment>
<dbReference type="AlphaFoldDB" id="A0A1D8K4C6"/>
<evidence type="ECO:0000256" key="4">
    <source>
        <dbReference type="ARBA" id="ARBA00022475"/>
    </source>
</evidence>
<evidence type="ECO:0000256" key="7">
    <source>
        <dbReference type="ARBA" id="ARBA00023136"/>
    </source>
</evidence>
<feature type="transmembrane region" description="Helical" evidence="8">
    <location>
        <begin position="107"/>
        <end position="126"/>
    </location>
</feature>
<evidence type="ECO:0000256" key="2">
    <source>
        <dbReference type="ARBA" id="ARBA00010100"/>
    </source>
</evidence>
<keyword evidence="5 8" id="KW-0812">Transmembrane</keyword>
<comment type="caution">
    <text evidence="8">Lacks conserved residue(s) required for the propagation of feature annotation.</text>
</comment>
<dbReference type="GO" id="GO:0015295">
    <property type="term" value="F:solute:proton symporter activity"/>
    <property type="evidence" value="ECO:0007669"/>
    <property type="project" value="TreeGrafter"/>
</dbReference>
<keyword evidence="3 8" id="KW-0813">Transport</keyword>
<dbReference type="InterPro" id="IPR003804">
    <property type="entry name" value="Lactate_perm"/>
</dbReference>
<evidence type="ECO:0000313" key="9">
    <source>
        <dbReference type="EMBL" id="AOV15764.1"/>
    </source>
</evidence>
<dbReference type="GO" id="GO:0015129">
    <property type="term" value="F:lactate transmembrane transporter activity"/>
    <property type="evidence" value="ECO:0007669"/>
    <property type="project" value="UniProtKB-UniRule"/>
</dbReference>
<name>A0A1D8K4C6_9GAMM</name>
<dbReference type="PANTHER" id="PTHR30003">
    <property type="entry name" value="L-LACTATE PERMEASE"/>
    <property type="match status" value="1"/>
</dbReference>
<keyword evidence="10" id="KW-1185">Reference proteome</keyword>